<evidence type="ECO:0000256" key="1">
    <source>
        <dbReference type="SAM" id="Coils"/>
    </source>
</evidence>
<sequence length="514" mass="58919">DKKKTRKMEKQMEIFFSKINEKFDEQTLKLTTAITKNVMEALEEKLKILSEENNNLKTKVNNLEQKITFLEKEKRKNNLVLFGIEEKGKTETELMNSITEIIVKAGTQLDIHEISYIRRIGAETEKQRPLIMSLTTTWKKHLILKNKRNLPTSVSVKEDFPREVLEKRKQLQPRVEAERKNGNIAYIKYDQIIVKKPTHNNREKRKRETTTSPTTPSQKKSNKKNIDIANKTVNTSREGSIRFNVRDTKKQLESPSDRKQKINTTRNTRKTTTNCPPIRPITVGDTDHHPPTYQPTNSISKTEKPKRSCLYICTLNTRTLRTSESLQELELAIENIKWDILGISEMRRMGEGIEERSNYIMYYKGEVAGHRGVGFLVKFRLKSQIQGFEGISDRIAAIHIKLPNSIKYRCSVCCAVNMCLKSVEVCFRIELDCWWLMYDAGDEGMDENNDEVGDEHVDNGACLAATACDWAACDTVPSPEYEGQPGLEGPGRDSPSLLTPVPAWGITLLLRRIA</sequence>
<feature type="compositionally biased region" description="Low complexity" evidence="2">
    <location>
        <begin position="262"/>
        <end position="274"/>
    </location>
</feature>
<dbReference type="Gene3D" id="3.60.10.10">
    <property type="entry name" value="Endonuclease/exonuclease/phosphatase"/>
    <property type="match status" value="1"/>
</dbReference>
<dbReference type="EMBL" id="JACKWZ010000091">
    <property type="protein sequence ID" value="KAF9416402.1"/>
    <property type="molecule type" value="Genomic_DNA"/>
</dbReference>
<evidence type="ECO:0008006" key="5">
    <source>
        <dbReference type="Google" id="ProtNLM"/>
    </source>
</evidence>
<keyword evidence="1" id="KW-0175">Coiled coil</keyword>
<organism evidence="3 4">
    <name type="scientific">Spodoptera exigua</name>
    <name type="common">Beet armyworm</name>
    <name type="synonym">Noctua fulgens</name>
    <dbReference type="NCBI Taxonomy" id="7107"/>
    <lineage>
        <taxon>Eukaryota</taxon>
        <taxon>Metazoa</taxon>
        <taxon>Ecdysozoa</taxon>
        <taxon>Arthropoda</taxon>
        <taxon>Hexapoda</taxon>
        <taxon>Insecta</taxon>
        <taxon>Pterygota</taxon>
        <taxon>Neoptera</taxon>
        <taxon>Endopterygota</taxon>
        <taxon>Lepidoptera</taxon>
        <taxon>Glossata</taxon>
        <taxon>Ditrysia</taxon>
        <taxon>Noctuoidea</taxon>
        <taxon>Noctuidae</taxon>
        <taxon>Amphipyrinae</taxon>
        <taxon>Spodoptera</taxon>
    </lineage>
</organism>
<feature type="compositionally biased region" description="Basic and acidic residues" evidence="2">
    <location>
        <begin position="244"/>
        <end position="260"/>
    </location>
</feature>
<name>A0A835GHG5_SPOEX</name>
<feature type="non-terminal residue" evidence="3">
    <location>
        <position position="514"/>
    </location>
</feature>
<dbReference type="Proteomes" id="UP000648187">
    <property type="component" value="Unassembled WGS sequence"/>
</dbReference>
<feature type="compositionally biased region" description="Low complexity" evidence="2">
    <location>
        <begin position="210"/>
        <end position="219"/>
    </location>
</feature>
<feature type="compositionally biased region" description="Basic residues" evidence="2">
    <location>
        <begin position="196"/>
        <end position="207"/>
    </location>
</feature>
<gene>
    <name evidence="3" type="ORF">HW555_006249</name>
</gene>
<dbReference type="InterPro" id="IPR036691">
    <property type="entry name" value="Endo/exonu/phosph_ase_sf"/>
</dbReference>
<dbReference type="AlphaFoldDB" id="A0A835GHG5"/>
<evidence type="ECO:0000313" key="3">
    <source>
        <dbReference type="EMBL" id="KAF9416402.1"/>
    </source>
</evidence>
<dbReference type="SUPFAM" id="SSF56219">
    <property type="entry name" value="DNase I-like"/>
    <property type="match status" value="1"/>
</dbReference>
<proteinExistence type="predicted"/>
<feature type="coiled-coil region" evidence="1">
    <location>
        <begin position="32"/>
        <end position="80"/>
    </location>
</feature>
<feature type="region of interest" description="Disordered" evidence="2">
    <location>
        <begin position="195"/>
        <end position="301"/>
    </location>
</feature>
<evidence type="ECO:0000256" key="2">
    <source>
        <dbReference type="SAM" id="MobiDB-lite"/>
    </source>
</evidence>
<keyword evidence="4" id="KW-1185">Reference proteome</keyword>
<comment type="caution">
    <text evidence="3">The sequence shown here is derived from an EMBL/GenBank/DDBJ whole genome shotgun (WGS) entry which is preliminary data.</text>
</comment>
<reference evidence="3" key="1">
    <citation type="submission" date="2020-08" db="EMBL/GenBank/DDBJ databases">
        <title>Spodoptera exigua strain:BAW_Kor-Di-RS1 Genome sequencing and assembly.</title>
        <authorList>
            <person name="Kim J."/>
            <person name="Nam H.Y."/>
            <person name="Kwon M."/>
            <person name="Choi J.H."/>
            <person name="Cho S.R."/>
            <person name="Kim G.-H."/>
        </authorList>
    </citation>
    <scope>NUCLEOTIDE SEQUENCE</scope>
    <source>
        <strain evidence="3">BAW_Kor-Di-RS1</strain>
        <tissue evidence="3">Whole-body</tissue>
    </source>
</reference>
<evidence type="ECO:0000313" key="4">
    <source>
        <dbReference type="Proteomes" id="UP000648187"/>
    </source>
</evidence>
<accession>A0A835GHG5</accession>
<protein>
    <recommendedName>
        <fullName evidence="5">Endonuclease-reverse transcriptase</fullName>
    </recommendedName>
</protein>